<reference evidence="3" key="1">
    <citation type="submission" date="2020-05" db="EMBL/GenBank/DDBJ databases">
        <authorList>
            <person name="Chiriac C."/>
            <person name="Salcher M."/>
            <person name="Ghai R."/>
            <person name="Kavagutti S V."/>
        </authorList>
    </citation>
    <scope>NUCLEOTIDE SEQUENCE</scope>
</reference>
<dbReference type="Pfam" id="PF13561">
    <property type="entry name" value="adh_short_C2"/>
    <property type="match status" value="1"/>
</dbReference>
<dbReference type="PRINTS" id="PR00080">
    <property type="entry name" value="SDRFAMILY"/>
</dbReference>
<dbReference type="InterPro" id="IPR036291">
    <property type="entry name" value="NAD(P)-bd_dom_sf"/>
</dbReference>
<dbReference type="PANTHER" id="PTHR43943:SF2">
    <property type="entry name" value="DEHYDROGENASE_REDUCTASE 4"/>
    <property type="match status" value="1"/>
</dbReference>
<organism evidence="3">
    <name type="scientific">freshwater metagenome</name>
    <dbReference type="NCBI Taxonomy" id="449393"/>
    <lineage>
        <taxon>unclassified sequences</taxon>
        <taxon>metagenomes</taxon>
        <taxon>ecological metagenomes</taxon>
    </lineage>
</organism>
<dbReference type="InterPro" id="IPR020904">
    <property type="entry name" value="Sc_DH/Rdtase_CS"/>
</dbReference>
<protein>
    <submittedName>
        <fullName evidence="3">Unannotated protein</fullName>
    </submittedName>
</protein>
<dbReference type="SUPFAM" id="SSF51735">
    <property type="entry name" value="NAD(P)-binding Rossmann-fold domains"/>
    <property type="match status" value="1"/>
</dbReference>
<dbReference type="CDD" id="cd05233">
    <property type="entry name" value="SDR_c"/>
    <property type="match status" value="1"/>
</dbReference>
<proteinExistence type="inferred from homology"/>
<evidence type="ECO:0000313" key="3">
    <source>
        <dbReference type="EMBL" id="CAB4743604.1"/>
    </source>
</evidence>
<evidence type="ECO:0000313" key="2">
    <source>
        <dbReference type="EMBL" id="CAB4714741.1"/>
    </source>
</evidence>
<dbReference type="NCBIfam" id="NF005559">
    <property type="entry name" value="PRK07231.1"/>
    <property type="match status" value="1"/>
</dbReference>
<comment type="similarity">
    <text evidence="1">Belongs to the short-chain dehydrogenases/reductases (SDR) family.</text>
</comment>
<dbReference type="EMBL" id="CAEZYC010000071">
    <property type="protein sequence ID" value="CAB4714741.1"/>
    <property type="molecule type" value="Genomic_DNA"/>
</dbReference>
<name>A0A6J6T9S8_9ZZZZ</name>
<dbReference type="PROSITE" id="PS00061">
    <property type="entry name" value="ADH_SHORT"/>
    <property type="match status" value="1"/>
</dbReference>
<dbReference type="EMBL" id="CAEZZD010000029">
    <property type="protein sequence ID" value="CAB4743604.1"/>
    <property type="molecule type" value="Genomic_DNA"/>
</dbReference>
<evidence type="ECO:0000256" key="1">
    <source>
        <dbReference type="ARBA" id="ARBA00006484"/>
    </source>
</evidence>
<dbReference type="PRINTS" id="PR00081">
    <property type="entry name" value="GDHRDH"/>
</dbReference>
<dbReference type="FunFam" id="3.40.50.720:FF:000084">
    <property type="entry name" value="Short-chain dehydrogenase reductase"/>
    <property type="match status" value="1"/>
</dbReference>
<accession>A0A6J6T9S8</accession>
<sequence>MNRYQDKVAIITGASRGIGLAIAHRVIDEGGKVVITARKADALEAAILELGGPDIALGVAGSADDESHQDQAVAAALDVFKRIDLLVNNCGINPHYGDLLDVEYSAAKKIFDVNVMATMRWTKKVTESWMGSNEGAVVNVASLAGIKPETGIGMYGVSKAALFQLTRQLAVELGPNIRVNAVAPAVVKTRFAEKLFVGQEEELAKRYAVGRLGEPEDVAAAVAFLGSSDAAWITGQILTLDGGVTLTGGF</sequence>
<dbReference type="AlphaFoldDB" id="A0A6J6T9S8"/>
<dbReference type="InterPro" id="IPR002347">
    <property type="entry name" value="SDR_fam"/>
</dbReference>
<gene>
    <name evidence="2" type="ORF">UFOPK2648_01094</name>
    <name evidence="3" type="ORF">UFOPK2824_00309</name>
</gene>
<dbReference type="PANTHER" id="PTHR43943">
    <property type="entry name" value="DEHYDROGENASE/REDUCTASE (SDR FAMILY) MEMBER 4"/>
    <property type="match status" value="1"/>
</dbReference>
<dbReference type="Gene3D" id="3.40.50.720">
    <property type="entry name" value="NAD(P)-binding Rossmann-like Domain"/>
    <property type="match status" value="1"/>
</dbReference>